<comment type="caution">
    <text evidence="2">The sequence shown here is derived from an EMBL/GenBank/DDBJ whole genome shotgun (WGS) entry which is preliminary data.</text>
</comment>
<feature type="region of interest" description="Disordered" evidence="1">
    <location>
        <begin position="296"/>
        <end position="323"/>
    </location>
</feature>
<dbReference type="Proteomes" id="UP001341840">
    <property type="component" value="Unassembled WGS sequence"/>
</dbReference>
<evidence type="ECO:0000313" key="3">
    <source>
        <dbReference type="Proteomes" id="UP001341840"/>
    </source>
</evidence>
<feature type="compositionally biased region" description="Polar residues" evidence="1">
    <location>
        <begin position="8"/>
        <end position="29"/>
    </location>
</feature>
<organism evidence="2 3">
    <name type="scientific">Stylosanthes scabra</name>
    <dbReference type="NCBI Taxonomy" id="79078"/>
    <lineage>
        <taxon>Eukaryota</taxon>
        <taxon>Viridiplantae</taxon>
        <taxon>Streptophyta</taxon>
        <taxon>Embryophyta</taxon>
        <taxon>Tracheophyta</taxon>
        <taxon>Spermatophyta</taxon>
        <taxon>Magnoliopsida</taxon>
        <taxon>eudicotyledons</taxon>
        <taxon>Gunneridae</taxon>
        <taxon>Pentapetalae</taxon>
        <taxon>rosids</taxon>
        <taxon>fabids</taxon>
        <taxon>Fabales</taxon>
        <taxon>Fabaceae</taxon>
        <taxon>Papilionoideae</taxon>
        <taxon>50 kb inversion clade</taxon>
        <taxon>dalbergioids sensu lato</taxon>
        <taxon>Dalbergieae</taxon>
        <taxon>Pterocarpus clade</taxon>
        <taxon>Stylosanthes</taxon>
    </lineage>
</organism>
<keyword evidence="3" id="KW-1185">Reference proteome</keyword>
<evidence type="ECO:0000313" key="2">
    <source>
        <dbReference type="EMBL" id="MED6139889.1"/>
    </source>
</evidence>
<protein>
    <submittedName>
        <fullName evidence="2">Uncharacterized protein</fullName>
    </submittedName>
</protein>
<feature type="region of interest" description="Disordered" evidence="1">
    <location>
        <begin position="1"/>
        <end position="84"/>
    </location>
</feature>
<name>A0ABU6SUH9_9FABA</name>
<dbReference type="EMBL" id="JASCZI010062001">
    <property type="protein sequence ID" value="MED6139889.1"/>
    <property type="molecule type" value="Genomic_DNA"/>
</dbReference>
<sequence>MQGRAEFSSVQPHDVLNNTHSSGSGSRQAPSKVRQFHPPRNEARPAHSTHIDVPQVPAARDYSRTRADMDDSDSGDPDYNPVADEVDSWEDHIDTLFKREEAINHDTEVRRRDTNNWKVHVSENGVKTPQNITARQVFSLPAGRRVVIPLNNSLQPIGEAGGMLSTVLGIMVIDFTAFPIHVRSWKHMTEYKKKEYDRQIKRYFHFEVEDQNDHYTHIGGSKTLARRKEEEEKRHGRSFSRGEMWTVVHKRSDGSYIHDDAQAIGEAIAEIESRDASTKDVSQNDSLAQVLGKEHPGRVRGLGSGPCPTKVFRNTSQPSSHGVQIHEYQKEIFELKAEVAEEKK</sequence>
<evidence type="ECO:0000256" key="1">
    <source>
        <dbReference type="SAM" id="MobiDB-lite"/>
    </source>
</evidence>
<proteinExistence type="predicted"/>
<dbReference type="PANTHER" id="PTHR33144">
    <property type="entry name" value="OS10G0409366 PROTEIN-RELATED"/>
    <property type="match status" value="1"/>
</dbReference>
<dbReference type="Pfam" id="PF03004">
    <property type="entry name" value="Transposase_24"/>
    <property type="match status" value="1"/>
</dbReference>
<accession>A0ABU6SUH9</accession>
<reference evidence="2 3" key="1">
    <citation type="journal article" date="2023" name="Plants (Basel)">
        <title>Bridging the Gap: Combining Genomics and Transcriptomics Approaches to Understand Stylosanthes scabra, an Orphan Legume from the Brazilian Caatinga.</title>
        <authorList>
            <person name="Ferreira-Neto J.R.C."/>
            <person name="da Silva M.D."/>
            <person name="Binneck E."/>
            <person name="de Melo N.F."/>
            <person name="da Silva R.H."/>
            <person name="de Melo A.L.T.M."/>
            <person name="Pandolfi V."/>
            <person name="Bustamante F.O."/>
            <person name="Brasileiro-Vidal A.C."/>
            <person name="Benko-Iseppon A.M."/>
        </authorList>
    </citation>
    <scope>NUCLEOTIDE SEQUENCE [LARGE SCALE GENOMIC DNA]</scope>
    <source>
        <tissue evidence="2">Leaves</tissue>
    </source>
</reference>
<dbReference type="PANTHER" id="PTHR33144:SF45">
    <property type="entry name" value="TRANSPOSASE TNP1_EN_SPM-LIKE DOMAIN-CONTAINING PROTEIN"/>
    <property type="match status" value="1"/>
</dbReference>
<dbReference type="InterPro" id="IPR004252">
    <property type="entry name" value="Probable_transposase_24"/>
</dbReference>
<gene>
    <name evidence="2" type="ORF">PIB30_088160</name>
</gene>
<feature type="compositionally biased region" description="Polar residues" evidence="1">
    <location>
        <begin position="312"/>
        <end position="322"/>
    </location>
</feature>